<protein>
    <submittedName>
        <fullName evidence="2">Uncharacterized protein</fullName>
    </submittedName>
</protein>
<evidence type="ECO:0000256" key="1">
    <source>
        <dbReference type="SAM" id="MobiDB-lite"/>
    </source>
</evidence>
<dbReference type="AlphaFoldDB" id="A0A843TT66"/>
<organism evidence="2 3">
    <name type="scientific">Colocasia esculenta</name>
    <name type="common">Wild taro</name>
    <name type="synonym">Arum esculentum</name>
    <dbReference type="NCBI Taxonomy" id="4460"/>
    <lineage>
        <taxon>Eukaryota</taxon>
        <taxon>Viridiplantae</taxon>
        <taxon>Streptophyta</taxon>
        <taxon>Embryophyta</taxon>
        <taxon>Tracheophyta</taxon>
        <taxon>Spermatophyta</taxon>
        <taxon>Magnoliopsida</taxon>
        <taxon>Liliopsida</taxon>
        <taxon>Araceae</taxon>
        <taxon>Aroideae</taxon>
        <taxon>Colocasieae</taxon>
        <taxon>Colocasia</taxon>
    </lineage>
</organism>
<name>A0A843TT66_COLES</name>
<dbReference type="Proteomes" id="UP000652761">
    <property type="component" value="Unassembled WGS sequence"/>
</dbReference>
<gene>
    <name evidence="2" type="ORF">Taro_008194</name>
</gene>
<accession>A0A843TT66</accession>
<evidence type="ECO:0000313" key="2">
    <source>
        <dbReference type="EMBL" id="MQL75842.1"/>
    </source>
</evidence>
<dbReference type="EMBL" id="NMUH01000267">
    <property type="protein sequence ID" value="MQL75842.1"/>
    <property type="molecule type" value="Genomic_DNA"/>
</dbReference>
<sequence length="184" mass="19545">MLSSGEFTPSPPRVPAARPSSVSPTIAAGSGPVPEDAVSLQEGGGSFYDNTLREVWINGCKYSRGLGPDGRISYLIKMVGILNSGRQVAPGTPNDKTGTGHGRTGKAVRYSISFPGNMCNFCFQIQGFHCNVMHDTTEIPLAGDLIGNQLKEIEGVSLHQNFRNTLTAANGEAIVECHSFSCKT</sequence>
<comment type="caution">
    <text evidence="2">The sequence shown here is derived from an EMBL/GenBank/DDBJ whole genome shotgun (WGS) entry which is preliminary data.</text>
</comment>
<feature type="region of interest" description="Disordered" evidence="1">
    <location>
        <begin position="1"/>
        <end position="38"/>
    </location>
</feature>
<evidence type="ECO:0000313" key="3">
    <source>
        <dbReference type="Proteomes" id="UP000652761"/>
    </source>
</evidence>
<reference evidence="2" key="1">
    <citation type="submission" date="2017-07" db="EMBL/GenBank/DDBJ databases">
        <title>Taro Niue Genome Assembly and Annotation.</title>
        <authorList>
            <person name="Atibalentja N."/>
            <person name="Keating K."/>
            <person name="Fields C.J."/>
        </authorList>
    </citation>
    <scope>NUCLEOTIDE SEQUENCE</scope>
    <source>
        <strain evidence="2">Niue_2</strain>
        <tissue evidence="2">Leaf</tissue>
    </source>
</reference>
<feature type="compositionally biased region" description="Low complexity" evidence="1">
    <location>
        <begin position="15"/>
        <end position="24"/>
    </location>
</feature>
<keyword evidence="3" id="KW-1185">Reference proteome</keyword>
<proteinExistence type="predicted"/>